<name>B8CK57_SHEPW</name>
<dbReference type="eggNOG" id="COG1073">
    <property type="taxonomic scope" value="Bacteria"/>
</dbReference>
<keyword evidence="2" id="KW-1185">Reference proteome</keyword>
<dbReference type="KEGG" id="swp:swp_0956"/>
<dbReference type="Proteomes" id="UP000000753">
    <property type="component" value="Chromosome"/>
</dbReference>
<dbReference type="SUPFAM" id="SSF53474">
    <property type="entry name" value="alpha/beta-Hydrolases"/>
    <property type="match status" value="1"/>
</dbReference>
<reference evidence="1 2" key="1">
    <citation type="journal article" date="2008" name="PLoS ONE">
        <title>Environmental adaptation: genomic analysis of the piezotolerant and psychrotolerant deep-sea iron reducing bacterium Shewanella piezotolerans WP3.</title>
        <authorList>
            <person name="Wang F."/>
            <person name="Wang J."/>
            <person name="Jian H."/>
            <person name="Zhang B."/>
            <person name="Li S."/>
            <person name="Wang F."/>
            <person name="Zeng X."/>
            <person name="Gao L."/>
            <person name="Bartlett D.H."/>
            <person name="Yu J."/>
            <person name="Hu S."/>
            <person name="Xiao X."/>
        </authorList>
    </citation>
    <scope>NUCLEOTIDE SEQUENCE [LARGE SCALE GENOMIC DNA]</scope>
    <source>
        <strain evidence="2">WP3 / JCM 13877</strain>
    </source>
</reference>
<gene>
    <name evidence="1" type="ordered locus">swp_0956</name>
</gene>
<evidence type="ECO:0000313" key="2">
    <source>
        <dbReference type="Proteomes" id="UP000000753"/>
    </source>
</evidence>
<protein>
    <submittedName>
        <fullName evidence="1">Cytosolic protein, putative</fullName>
    </submittedName>
</protein>
<accession>B8CK57</accession>
<sequence length="283" mass="32648">MSVSLSNNLIFRKKITQSVCDSVLMQYHIVDPNKPLIITFEAMSSGISTDKFEQWNDTIATFGFIEKLGYNVISFIHKENTYYRSEEFVNFIKELAESLDIFSTKIGYGISLGGFASALFANGLKLDTCLLLMPQSTFSNKIAPWEPKSRSSSKHEEWNNGFYNDATTCCCPVTIIYDPLYPVDVSHVKRFSCDITHVYLYGVGHRIPRALNHMGILSTVIRCFLLTGKVPNDYYKLIRRRRYLKYYLKHLMKNPTGKLSLKRRWVFMQLYLKLSISKTFLAT</sequence>
<organism evidence="1 2">
    <name type="scientific">Shewanella piezotolerans (strain WP3 / JCM 13877)</name>
    <dbReference type="NCBI Taxonomy" id="225849"/>
    <lineage>
        <taxon>Bacteria</taxon>
        <taxon>Pseudomonadati</taxon>
        <taxon>Pseudomonadota</taxon>
        <taxon>Gammaproteobacteria</taxon>
        <taxon>Alteromonadales</taxon>
        <taxon>Shewanellaceae</taxon>
        <taxon>Shewanella</taxon>
    </lineage>
</organism>
<evidence type="ECO:0000313" key="1">
    <source>
        <dbReference type="EMBL" id="ACJ27760.1"/>
    </source>
</evidence>
<dbReference type="AlphaFoldDB" id="B8CK57"/>
<dbReference type="InterPro" id="IPR029058">
    <property type="entry name" value="AB_hydrolase_fold"/>
</dbReference>
<dbReference type="EMBL" id="CP000472">
    <property type="protein sequence ID" value="ACJ27760.1"/>
    <property type="molecule type" value="Genomic_DNA"/>
</dbReference>
<dbReference type="STRING" id="225849.swp_0956"/>
<dbReference type="HOGENOM" id="CLU_983162_0_0_6"/>
<proteinExistence type="predicted"/>